<feature type="region of interest" description="Disordered" evidence="1">
    <location>
        <begin position="191"/>
        <end position="257"/>
    </location>
</feature>
<dbReference type="AlphaFoldDB" id="A0AAW0MMY2"/>
<evidence type="ECO:0000256" key="1">
    <source>
        <dbReference type="SAM" id="MobiDB-lite"/>
    </source>
</evidence>
<evidence type="ECO:0000313" key="3">
    <source>
        <dbReference type="Proteomes" id="UP001460270"/>
    </source>
</evidence>
<dbReference type="EMBL" id="JBBPFD010000083">
    <property type="protein sequence ID" value="KAK7880541.1"/>
    <property type="molecule type" value="Genomic_DNA"/>
</dbReference>
<feature type="compositionally biased region" description="Basic and acidic residues" evidence="1">
    <location>
        <begin position="111"/>
        <end position="120"/>
    </location>
</feature>
<feature type="region of interest" description="Disordered" evidence="1">
    <location>
        <begin position="105"/>
        <end position="151"/>
    </location>
</feature>
<dbReference type="Proteomes" id="UP001460270">
    <property type="component" value="Unassembled WGS sequence"/>
</dbReference>
<sequence>MVEGKRMQPEGERKRGSLDEVVDEERRQREGKKGARNEEVGGKWTRKGGSLKERGRSQGSWTKWWTRKGGSVRERREVFSVFNEEFEAGAGLGAWSGAWLGAGTVQKTTKAKRDETDQSERSVGAGLGQSQRRGAGLGQSEPAELDSANRSAAELELDTSFSLIGSRSFSCSLIGSQRPLLLTMMSRSSLRSPAHAAPPPTSNQRRGSMLGHAPPACPRPIAGAAALKLRPPPEGHAHKHRKSKHKIQSHFNDDNEL</sequence>
<name>A0AAW0MMY2_9GOBI</name>
<organism evidence="2 3">
    <name type="scientific">Mugilogobius chulae</name>
    <name type="common">yellowstripe goby</name>
    <dbReference type="NCBI Taxonomy" id="88201"/>
    <lineage>
        <taxon>Eukaryota</taxon>
        <taxon>Metazoa</taxon>
        <taxon>Chordata</taxon>
        <taxon>Craniata</taxon>
        <taxon>Vertebrata</taxon>
        <taxon>Euteleostomi</taxon>
        <taxon>Actinopterygii</taxon>
        <taxon>Neopterygii</taxon>
        <taxon>Teleostei</taxon>
        <taxon>Neoteleostei</taxon>
        <taxon>Acanthomorphata</taxon>
        <taxon>Gobiaria</taxon>
        <taxon>Gobiiformes</taxon>
        <taxon>Gobioidei</taxon>
        <taxon>Gobiidae</taxon>
        <taxon>Gobionellinae</taxon>
        <taxon>Mugilogobius</taxon>
    </lineage>
</organism>
<accession>A0AAW0MMY2</accession>
<proteinExistence type="predicted"/>
<comment type="caution">
    <text evidence="2">The sequence shown here is derived from an EMBL/GenBank/DDBJ whole genome shotgun (WGS) entry which is preliminary data.</text>
</comment>
<evidence type="ECO:0000313" key="2">
    <source>
        <dbReference type="EMBL" id="KAK7880541.1"/>
    </source>
</evidence>
<gene>
    <name evidence="2" type="ORF">WMY93_032822</name>
</gene>
<protein>
    <submittedName>
        <fullName evidence="2">Uncharacterized protein</fullName>
    </submittedName>
</protein>
<feature type="region of interest" description="Disordered" evidence="1">
    <location>
        <begin position="1"/>
        <end position="71"/>
    </location>
</feature>
<feature type="compositionally biased region" description="Basic residues" evidence="1">
    <location>
        <begin position="237"/>
        <end position="248"/>
    </location>
</feature>
<feature type="compositionally biased region" description="Basic and acidic residues" evidence="1">
    <location>
        <begin position="1"/>
        <end position="41"/>
    </location>
</feature>
<reference evidence="3" key="1">
    <citation type="submission" date="2024-04" db="EMBL/GenBank/DDBJ databases">
        <title>Salinicola lusitanus LLJ914,a marine bacterium isolated from the Okinawa Trough.</title>
        <authorList>
            <person name="Li J."/>
        </authorList>
    </citation>
    <scope>NUCLEOTIDE SEQUENCE [LARGE SCALE GENOMIC DNA]</scope>
</reference>
<keyword evidence="3" id="KW-1185">Reference proteome</keyword>